<evidence type="ECO:0000313" key="1">
    <source>
        <dbReference type="EnsemblMetazoa" id="GMOY014122.P1274"/>
    </source>
</evidence>
<accession>A0ABK9NG96</accession>
<name>A0ABK9NG96_GLOMM</name>
<dbReference type="EMBL" id="CCAG010002671">
    <property type="status" value="NOT_ANNOTATED_CDS"/>
    <property type="molecule type" value="Genomic_DNA"/>
</dbReference>
<reference evidence="1" key="1">
    <citation type="submission" date="2025-05" db="UniProtKB">
        <authorList>
            <consortium name="EnsemblMetazoa"/>
        </authorList>
    </citation>
    <scope>IDENTIFICATION</scope>
    <source>
        <strain evidence="1">Yale</strain>
    </source>
</reference>
<evidence type="ECO:0000313" key="2">
    <source>
        <dbReference type="Proteomes" id="UP000092444"/>
    </source>
</evidence>
<keyword evidence="2" id="KW-1185">Reference proteome</keyword>
<dbReference type="Proteomes" id="UP000092444">
    <property type="component" value="Unassembled WGS sequence"/>
</dbReference>
<organism evidence="1 2">
    <name type="scientific">Glossina morsitans morsitans</name>
    <name type="common">Savannah tsetse fly</name>
    <dbReference type="NCBI Taxonomy" id="37546"/>
    <lineage>
        <taxon>Eukaryota</taxon>
        <taxon>Metazoa</taxon>
        <taxon>Ecdysozoa</taxon>
        <taxon>Arthropoda</taxon>
        <taxon>Hexapoda</taxon>
        <taxon>Insecta</taxon>
        <taxon>Pterygota</taxon>
        <taxon>Neoptera</taxon>
        <taxon>Endopterygota</taxon>
        <taxon>Diptera</taxon>
        <taxon>Brachycera</taxon>
        <taxon>Muscomorpha</taxon>
        <taxon>Hippoboscoidea</taxon>
        <taxon>Glossinidae</taxon>
        <taxon>Glossina</taxon>
    </lineage>
</organism>
<dbReference type="EnsemblMetazoa" id="GMOY014122.R1274">
    <property type="protein sequence ID" value="GMOY014122.P1274"/>
    <property type="gene ID" value="GMOY014122"/>
</dbReference>
<protein>
    <submittedName>
        <fullName evidence="1">Uncharacterized protein</fullName>
    </submittedName>
</protein>
<proteinExistence type="predicted"/>
<sequence>MLTFEGMVNTLHYINGPKRFLKYDKKISECREIFSRQSFKKKCCRSRKRCEI</sequence>